<accession>A0ABP5C3Z5</accession>
<keyword evidence="4" id="KW-1185">Reference proteome</keyword>
<dbReference type="SUPFAM" id="SSF47090">
    <property type="entry name" value="PGBD-like"/>
    <property type="match status" value="1"/>
</dbReference>
<feature type="region of interest" description="Disordered" evidence="1">
    <location>
        <begin position="159"/>
        <end position="192"/>
    </location>
</feature>
<evidence type="ECO:0000313" key="4">
    <source>
        <dbReference type="Proteomes" id="UP001499854"/>
    </source>
</evidence>
<dbReference type="InterPro" id="IPR036365">
    <property type="entry name" value="PGBD-like_sf"/>
</dbReference>
<comment type="caution">
    <text evidence="3">The sequence shown here is derived from an EMBL/GenBank/DDBJ whole genome shotgun (WGS) entry which is preliminary data.</text>
</comment>
<dbReference type="Gene3D" id="2.40.420.20">
    <property type="match status" value="1"/>
</dbReference>
<name>A0ABP5C3Z5_9ACTN</name>
<feature type="compositionally biased region" description="Polar residues" evidence="1">
    <location>
        <begin position="173"/>
        <end position="182"/>
    </location>
</feature>
<sequence>MYRDLKPGAVGGDVAQLQNALSALGYSSGPDTPGQFGTGTKAAVTAFYNRLGYPVPTTGGSDDAGGKTAAIAGGPMVPAAEIVFAPTFPLHVEAFNGALGSTVAAPLLTVNSGSLMISSVLQPGQNAMVKPGMKVQLLAEGLDGQTATGTVTTVGTYNAGTQQSGAVPPAQGSAPSNGTVPASSGDGGRQPQVRLTPGYPMTVTPDGPLPDGWSGQDVRVTIVNAATSAAVLAVPVSAISTGADGQSSVTVVGVGQSRRRVPVTAGASADGNVEVTPTQPDALREGDTVVIGQAGS</sequence>
<feature type="domain" description="Peptidoglycan binding-like" evidence="2">
    <location>
        <begin position="11"/>
        <end position="54"/>
    </location>
</feature>
<evidence type="ECO:0000313" key="3">
    <source>
        <dbReference type="EMBL" id="GAA1957173.1"/>
    </source>
</evidence>
<dbReference type="Proteomes" id="UP001499854">
    <property type="component" value="Unassembled WGS sequence"/>
</dbReference>
<reference evidence="4" key="1">
    <citation type="journal article" date="2019" name="Int. J. Syst. Evol. Microbiol.">
        <title>The Global Catalogue of Microorganisms (GCM) 10K type strain sequencing project: providing services to taxonomists for standard genome sequencing and annotation.</title>
        <authorList>
            <consortium name="The Broad Institute Genomics Platform"/>
            <consortium name="The Broad Institute Genome Sequencing Center for Infectious Disease"/>
            <person name="Wu L."/>
            <person name="Ma J."/>
        </authorList>
    </citation>
    <scope>NUCLEOTIDE SEQUENCE [LARGE SCALE GENOMIC DNA]</scope>
    <source>
        <strain evidence="4">JCM 16013</strain>
    </source>
</reference>
<dbReference type="RefSeq" id="WP_344655950.1">
    <property type="nucleotide sequence ID" value="NZ_BAAAQM010000004.1"/>
</dbReference>
<evidence type="ECO:0000256" key="1">
    <source>
        <dbReference type="SAM" id="MobiDB-lite"/>
    </source>
</evidence>
<dbReference type="InterPro" id="IPR036366">
    <property type="entry name" value="PGBDSf"/>
</dbReference>
<dbReference type="EMBL" id="BAAAQM010000004">
    <property type="protein sequence ID" value="GAA1957173.1"/>
    <property type="molecule type" value="Genomic_DNA"/>
</dbReference>
<dbReference type="InterPro" id="IPR002477">
    <property type="entry name" value="Peptidoglycan-bd-like"/>
</dbReference>
<organism evidence="3 4">
    <name type="scientific">Catenulispora subtropica</name>
    <dbReference type="NCBI Taxonomy" id="450798"/>
    <lineage>
        <taxon>Bacteria</taxon>
        <taxon>Bacillati</taxon>
        <taxon>Actinomycetota</taxon>
        <taxon>Actinomycetes</taxon>
        <taxon>Catenulisporales</taxon>
        <taxon>Catenulisporaceae</taxon>
        <taxon>Catenulispora</taxon>
    </lineage>
</organism>
<evidence type="ECO:0000259" key="2">
    <source>
        <dbReference type="Pfam" id="PF01471"/>
    </source>
</evidence>
<dbReference type="Gene3D" id="1.10.101.10">
    <property type="entry name" value="PGBD-like superfamily/PGBD"/>
    <property type="match status" value="1"/>
</dbReference>
<protein>
    <recommendedName>
        <fullName evidence="2">Peptidoglycan binding-like domain-containing protein</fullName>
    </recommendedName>
</protein>
<dbReference type="Pfam" id="PF01471">
    <property type="entry name" value="PG_binding_1"/>
    <property type="match status" value="1"/>
</dbReference>
<gene>
    <name evidence="3" type="ORF">GCM10009838_11430</name>
</gene>
<proteinExistence type="predicted"/>